<dbReference type="InterPro" id="IPR007398">
    <property type="entry name" value="BioG"/>
</dbReference>
<dbReference type="AlphaFoldDB" id="A0A179D671"/>
<comment type="caution">
    <text evidence="1">The sequence shown here is derived from an EMBL/GenBank/DDBJ whole genome shotgun (WGS) entry which is preliminary data.</text>
</comment>
<organism evidence="1 2">
    <name type="scientific">Thermosulfurimonas dismutans</name>
    <dbReference type="NCBI Taxonomy" id="999894"/>
    <lineage>
        <taxon>Bacteria</taxon>
        <taxon>Pseudomonadati</taxon>
        <taxon>Thermodesulfobacteriota</taxon>
        <taxon>Thermodesulfobacteria</taxon>
        <taxon>Thermodesulfobacteriales</taxon>
        <taxon>Thermodesulfobacteriaceae</taxon>
        <taxon>Thermosulfurimonas</taxon>
    </lineage>
</organism>
<reference evidence="1 2" key="1">
    <citation type="submission" date="2016-04" db="EMBL/GenBank/DDBJ databases">
        <title>Genome analysis of Thermosulfurimonas dismutans, the first thermophilic sulfur-disproportionating bacterium of the phylum Thermodesulfobacteria.</title>
        <authorList>
            <person name="Mardanov A.V."/>
            <person name="Beletsky A.V."/>
            <person name="Kadnikov V.V."/>
            <person name="Slobodkin A.I."/>
            <person name="Ravin N.V."/>
        </authorList>
    </citation>
    <scope>NUCLEOTIDE SEQUENCE [LARGE SCALE GENOMIC DNA]</scope>
    <source>
        <strain evidence="1 2">S95</strain>
    </source>
</reference>
<dbReference type="ESTHER" id="9bact-a0a179d671">
    <property type="family name" value="BioG_Pimeloyl-ACP-methyl-esterase"/>
</dbReference>
<dbReference type="STRING" id="999894.TDIS_0760"/>
<sequence length="220" mass="25160">MRLALLGNLEAEELIVFFAGWAMDERPFHGLCGEETAVAVLYDYRDLELPEIPKGYSRVYILAWSLGVYAALKNLSSLDGEILFLAGTGAFSHPEFGIHPRVMNLTLKGLEERREKSLLAFYANMFSGELGLEIFLENQPQRNLSEVVEELKMAAERGPLFPSNFSKVRAVCTLRDRIVPFEAQLRYWERVGVPVRTLEAGHFPFYRFSSLKELFFREDV</sequence>
<dbReference type="RefSeq" id="WP_068669462.1">
    <property type="nucleotide sequence ID" value="NZ_LWLG01000003.1"/>
</dbReference>
<gene>
    <name evidence="1" type="ORF">TDIS_0760</name>
</gene>
<dbReference type="Proteomes" id="UP000078390">
    <property type="component" value="Unassembled WGS sequence"/>
</dbReference>
<evidence type="ECO:0000313" key="1">
    <source>
        <dbReference type="EMBL" id="OAQ21108.1"/>
    </source>
</evidence>
<keyword evidence="2" id="KW-1185">Reference proteome</keyword>
<dbReference type="EMBL" id="LWLG01000003">
    <property type="protein sequence ID" value="OAQ21108.1"/>
    <property type="molecule type" value="Genomic_DNA"/>
</dbReference>
<evidence type="ECO:0000313" key="2">
    <source>
        <dbReference type="Proteomes" id="UP000078390"/>
    </source>
</evidence>
<name>A0A179D671_9BACT</name>
<proteinExistence type="predicted"/>
<dbReference type="OrthoDB" id="9785408at2"/>
<dbReference type="InterPro" id="IPR029058">
    <property type="entry name" value="AB_hydrolase_fold"/>
</dbReference>
<dbReference type="SUPFAM" id="SSF53474">
    <property type="entry name" value="alpha/beta-Hydrolases"/>
    <property type="match status" value="1"/>
</dbReference>
<accession>A0A179D671</accession>
<dbReference type="Pfam" id="PF04301">
    <property type="entry name" value="BioG"/>
    <property type="match status" value="1"/>
</dbReference>
<protein>
    <submittedName>
        <fullName evidence="1">Biotin synthesis protein BioG</fullName>
    </submittedName>
</protein>